<keyword evidence="2" id="KW-1185">Reference proteome</keyword>
<proteinExistence type="predicted"/>
<name>A0A1N7JMT3_9RHOB</name>
<dbReference type="Proteomes" id="UP000186221">
    <property type="component" value="Unassembled WGS sequence"/>
</dbReference>
<evidence type="ECO:0000313" key="1">
    <source>
        <dbReference type="EMBL" id="SIS50571.1"/>
    </source>
</evidence>
<sequence length="232" mass="26196">MRLLIGPSNAGKSTWIERTAPTNVCYAFQFVYGGFPSQDSVLHYNLLFLALARQKNSLSLESWDLLEDPFLDRCLSDGFTHEATVIVAPIGDLLSRAKRRRRIEKSLPRTGAYPKNTWLPILEVVNIHAMYQTLFDILESRAIPYQILFNGNRRKPQMHEITRSDVPAALSGTYVGLSDGEADAGWDRPLRTVCCRSMSVVRDDLRQFLLAPTKRLWLKAGALFSNVSTPKP</sequence>
<gene>
    <name evidence="1" type="ORF">SAMN05421580_10234</name>
</gene>
<protein>
    <submittedName>
        <fullName evidence="1">Uncharacterized protein</fullName>
    </submittedName>
</protein>
<dbReference type="EMBL" id="FTOG01000002">
    <property type="protein sequence ID" value="SIS50571.1"/>
    <property type="molecule type" value="Genomic_DNA"/>
</dbReference>
<evidence type="ECO:0000313" key="2">
    <source>
        <dbReference type="Proteomes" id="UP000186221"/>
    </source>
</evidence>
<dbReference type="RefSeq" id="WP_139327787.1">
    <property type="nucleotide sequence ID" value="NZ_FTOG01000002.1"/>
</dbReference>
<organism evidence="1 2">
    <name type="scientific">Rhodobacter aestuarii</name>
    <dbReference type="NCBI Taxonomy" id="453582"/>
    <lineage>
        <taxon>Bacteria</taxon>
        <taxon>Pseudomonadati</taxon>
        <taxon>Pseudomonadota</taxon>
        <taxon>Alphaproteobacteria</taxon>
        <taxon>Rhodobacterales</taxon>
        <taxon>Rhodobacter group</taxon>
        <taxon>Rhodobacter</taxon>
    </lineage>
</organism>
<reference evidence="2" key="1">
    <citation type="submission" date="2017-01" db="EMBL/GenBank/DDBJ databases">
        <authorList>
            <person name="Varghese N."/>
            <person name="Submissions S."/>
        </authorList>
    </citation>
    <scope>NUCLEOTIDE SEQUENCE [LARGE SCALE GENOMIC DNA]</scope>
    <source>
        <strain evidence="2">DSM 19945</strain>
    </source>
</reference>
<accession>A0A1N7JMT3</accession>
<dbReference type="AlphaFoldDB" id="A0A1N7JMT3"/>